<dbReference type="Pfam" id="PF25040">
    <property type="entry name" value="BLTP1_C"/>
    <property type="match status" value="6"/>
</dbReference>
<reference evidence="3 4" key="2">
    <citation type="submission" date="2018-11" db="EMBL/GenBank/DDBJ databases">
        <authorList>
            <consortium name="Pathogen Informatics"/>
        </authorList>
    </citation>
    <scope>NUCLEOTIDE SEQUENCE [LARGE SCALE GENOMIC DNA]</scope>
</reference>
<evidence type="ECO:0000256" key="1">
    <source>
        <dbReference type="SAM" id="MobiDB-lite"/>
    </source>
</evidence>
<sequence>MVRDLIYLTDDYSIRCCYGILVFNYWVPFDPTKKDVTTKRRLHIFLYGFDMHVFNRNSFYGGSTLSEKNYSNASHQSQSRRNVQQEDTLGWIWTKFERLFPVVRFHLEMSKFCFGNHLIPRAFVLTCQKAHGTYTQKRATWRYDKYQHWVSLDFYDFMGSLVPVSKYSGHYAVEEPPQKADTFRVFSLGRGKITYYQDQPGIKNCNLLNFLAIISAEFLGLISVESEDVQLSENRESTFSTFPEWKMIINVEKDFLLAYGPWADRQREMLWKFFFPPTYRPAEVTPAPSVGKFRTTQKFTLDISSSTTVQMDLWFVQDKNKSNKFALHGGPDSTFKLSMPWVIRKDGSTVEMALSLAKGSLVTDCLWHNLITSSWFDLQLSVHYPRHWNSLQTWTFNLNGQDTIFSMLYTQKTYFKGVYLEFRWTNDHFSSICLLVIFILRINYSISVNAFLFFPAFVSFCTEKFNFGFDLPFIDFLPATVPIKFDITALSASLCLSAPETSTLLYLIKEMHENLRLAGSNCKPQKNNPFKVIEETLPNLETSARVQLNSNCCYEERCVFRRDLVILLVLKTQALLDRMLAGTQGSLEDRILAPRDPEETALGDLRPEGSKARGPTESELVRFNFDPSYMQADQLDVHVAIPSSQLLFYGALIRYIIHFKENYFGCYQTPITTEDLKVYGVNEKGDGCLVPPHISAHDHPGKSNNVVDPREYRPFAVRVTVSIHNLQAHLPMHTSSEIPLCPTAFLDCIGFEMDKNFNETKLQLLFSPVLLCVFDKCNAYRPPNADNLSTGRAQLTGFELRGHAMFSNRGLPLKADTVEYAWLFEITCGTLTGQLTAPQVSSLVQSVSSLIFSAIDLENAILSRRSGELCQHALDPTQCSFWTSKSPGAKLCPTEIELKYRLFRFNLDGAELAIVESGTCLMIMLDAVRVARCNMHDVHSRDGISVFLPRVQFLQLIKPIKLASQTLAKDGTLHSSSAKTPLTSQPWLEAGSLGFGPVHLHSGISGLDHAYRDPQLVFIRHHDAASHRLWFLWLPHDSVISSDAAVRCGCYGNCAFFGPNASGKMLLDEVLTGVFSRRAVFFSGLNSNPSEITEDGPLRHPFSILNTNRTSFNAGTTERSLGVNFGESLFEPDQLVFQLHNSNVCSDTSNGFALMRMDVLMADEAAKFETSTLSQLCYCSSEEDREEEENADSSLATLSSSSGDEPQDFKLTESLGGKGGKHERRRGRGNRARSSTASLEKPLFGEEEDGALTSDRDGSAPGLSLTSLPDGLSVGLPAAQVLPPPPPPRQLVSDASATRISTSSVPLFTDTSDTPFNQRRGSTSSLRFTHGPSKASDESTLSGEDFTAKYVDLHGQLNRPITESSLLRTAYERHLNRYIANTELCPPLRLRHRWRVCRRFRGRQHCTVDVGKGENGERLVDARPKCGCRIGIAKAPEFLCSATGFSFRSMVDAMSETTISETTPTSITHPEGGSPAPSSFRISDLRPLLYPHCCNAQVCESSAASVSRSSTTVSVLGPVDIFLTPLCTECIDRYITIMAPVLANRSPSSVIDELHFKCILSAGRQGKVLYEQLKHQNPQSSSDPKSPSSPSLQQHTKRSIFFDQFSENALWFHKIGGDHGPTFTDTQAGHRDRSVSSFHAPSMDDSSETPSTVLPRSHRQLLPFSDSRYHLAEENNLVGFLSLGRVNIGFMQIYAVEDIVTVDSLSLGLHDLTCVSLLTLAVDMVKIEVLNNRRILHYGVESRELTSSSHGFSPDLLSHKLAGERRLSKVQEEHDDDTSTAVSPLLSSPLRSDAVTLRPDSQASALISSLRKRYAEGDVETGLPLPLPATQSSPSKVVSATEVRHTERLVCNFSISRIHSQLRRLTRESSFTPEVLLTAIPFSASRVFFAFDADQQSRLVTRKSSPAGGLYTGVHGPAQASLAPSLHSYKPSISTPSPSDSLLPGHSAGWIMFESGMEELTLLFVQRRGYGDSLEERPESRNTNKKLTSTASVYPSQEGNVETEEDSVDPNRNTGCSPTLVGDFENKALKDDGDDENEGIRNAFLMNLHVKTVWLNFPAPKHLPNKRRVEIIRSDWNFLSTVTPTVNAWIGPCNRLASNSKHFISITERRTLSVLACLMMEAVNGDKPLPDFRFSSLEDEMFSTYSTLRTPDARRLRYDPSCQIFTTLRRYLQALRKQNSQEFVDAKLNEWLRESVLPEKMMLLRGLFLILREWRVAVDVMVLATVPPVITRKLTALLSRKKEHANDGRNTVFSHDPVERRPSGLTLRMFELLTQNPGSSSRTLNPAGDRLQNQVSGTVEEVDDIEESDLDDESLVNDSRVRCENTILYRFLQDAQHGIRHGGSSANILDAAESSPNYRSTATYQSQQAQVDTEPEVTFRPKANESGRNGQQHHRLPSITSENVNQINHLRGQFRFVDDAQRLFRPLLEAIGVNIKGVRRSALMKKFGGLFAAEGMLDCFQIEICDSLENPLQKFKPSLSSSTLTAENTGSYRLGASTLPKVNVSAVPAAPRSVTGIPSPSTQRALMCHRFSTKITLRDVVGFGKQDGANLRLGDVELRSTTTKIIADLHVDSISQHSNMPLFRLTHQFVTMFYCARDAQNSAERRRNLIVCKATFDAKDSVTDTVETGSTLKSRPDYIRLSGQSQGSTIDSAAHQPLANAGDTREPSFGSAPVSIPGQGSQHLPSPFESSQDPSFGRDAGPSTNPPILGTGARDKSFDMPHLTAAGQLPLVPVDAGEAVQSSSIPECWRRMLRYIDLYSTVPETKNVTKRASVMPTILEENDYFCPANMEVAVMNPSEPYFYFICTHLQAMGHKEEAATHLGGVAGLVGGSTSRFSFMGGRHDTTVDLEAGLGQRHSATSVSASFDSVTGPRRGERSMVPSPWFKTSERIPTVVLVTMRVRQMTVSAVLSEVNLTAVVRRIHGSFTKTNRVRGHSLFKERSSNFSFSGHFGDGDVRLTEGIGKFAQEAACMKVDHSHVLLSCVRSSRHGERNACVIGLGHVEITVPHHPVRLHGMVQRQARHLSTTVSEFLQLPNSPIIPSSTGSRKRTCMDGGLTANLEEFSHRSGAEDHLLGNDGENGPHLIVNMTAVARGLTVNVSLHPTLNAIYTVDPVYFLGQVGPNGYLDVTVNKHALSFQSLQLPIMFPRSVSLSLPKILAFLARRQSPGGHCILGPSGERIVPHGLTSREGSYLDAQVSVGFFEQRLPSDRLNYIMVVVKLLMKEINEVIRKMAGEQQPWQTDAATPAGQLHSRFLQQHHQQQQTPLFRRCSASMIPPEPLLEVSAAPPNRFSVSSRFSFRLKFGGILLLAKTFNGAVKFETSEMHVELSNRIGRNHNSWYTDSSSSFSARPQHDLSGSTPPVKTEKAQPAQDSNSRPQAPSDTLSFTSSESILIYAKIDHMSVELGHLDQDVFYEVWDQEFRTLAFFRTAIALRSLLAEEINLPANQQIHRNSLLRNYEEGFSRSSHSRSMPPRTDGDIADTSGGNGGCADGHSSTTSGASSVVFTPVDEAGSSGAVSTVGQEAFLVSLRHPIIWAKPSAFDRAILLWMVYNSEFAKWNEHIQQLDSLSGEANVTSPNAERSHHRAASAAPPTPAFPTAPVPLRSVASPSLSSPSSADNTSSGGTGSLPKRKQLRDPTSQPPLPVPSGPILFFQLNVEDLGICLPTNILQLGPQSMEVDSRTALVLTLEQSRISACLRGSLVSEGEFIDFCLRFDDDFNVGSDDWKPDKTRSTVTVKKEEHLVIMNACVVPRGTFRVCWKAVEALRAEERGRWLVKIQYQMRGLDVHMDDNIGRRLNALFDILTTVANVEGEQQASGCTAGGGGETETGIGNGAVDECSSFQPSLSIDDETDNVFSSRTKALDYPILPIETTNLEIQRRSSQYRRLKWSNLRRKATIPSFHRRGLHRTSSLNKDERYDKWSVLKRLTNGITACYGLGQPKQTNSAVPSPTPTEDDGDLVSAAGSSNACDQATSSQTNSIYFDIEDPISGDRQSAVSTHLTKTPSIFRIDKFPHHKADTYSLQDECLISVAKMNGDQTTSVRGKFRQPPTPPPRKHTSASSVLKTTKQSPFSSSPIEKSPRSSLLLELDVNIHVDSGRCGLHPRLPKQEGGGKSIWPTSPAIGSPSSLQDELYKAYLARYKRQLSQDPLLKPTDISVFYLPALDVGLHYKSHTNYDLWNQQAYHTSVEMPKARQKMGVGDGIKTGEITLEPKNDTLTATTDEMGKEAEVEVKATGEASNSDAEHYPDPSHRLTSGTNNSVGAYPDVGRSADLYASVVLQKLPQSLIVHPGLLDFLEQALENLPAALDSESDDGQSTQPKSSVQFNDALMTSTKAFLVDVVVHLCIKPSSIRFLCLPASQMQCLITLPSLNVIFSTERLAEENLKDTGTLSNLVAFSCTPNSLMSFNIKHLINDVLLFFPFDAYNLGFADGKPAGRLSITANLADNIVLGDLVSASGLNVTAILNEFRMSVFHPYGGGIGGVLRPSTEVEGTSPGDSLTLKVRDIRLNISRTVQTNVVGQQQQQSRQSGDLSTLPDVRAATATMTSYVTASSGANSISLHNIVRFSGVIDIGVAEFKCDTRRSLEILHIPKAWYRNSLARALFIGKDSKIPRAGLLSYFLYRILFPCMFDESEHYVAKFIFCIHVKESVGSIGVSGPSRIDDDNTEDDSDVVVSEDETAERIPKNRATPPTTGVDDPLANWLQKGPRLKGTFCSVNADLLILLPLGKARIGAGTAAAPIKLIATTERASKRRSATTPREGLTESPTVQTVSNTTTLPPLIPTNCHAPEGGLSSTSRGGGAKVVSWQALPIFYVKIGNLDIKTYMGSAMGRTKLDVKNVFCDGRLYQDSSKRRHGSLGAGVHLCQFTSEQGVVGGEFTLLDLESRIHFKEDPRCDPQHSAELLMRGLQLRIEYMNTNIVFLRINQAEMYLNDEWHLREADHLSVSGMGDENESSATVLASRRFSSPSPGSENAEAVMTANIGAPPVYVMIAGEINWDQLQVAIARTTTVDLMRSARKVREYFEEQLREGRNSWIGQGDYLLRPDNSSVGVMVDTSSTPGDSLSLPTGSGETLEVVEPMAVSAALGFLCTDANVDKLLQRHWQRPMLEAIRACLAHIGTQAPLVRRSLLESTAPPNENSVPPVLGGSLQLAGNSLALACFAGTFRSAPDWAVFNMQHPTICFETEAQREPRQRPMRMGKGSTLNKKSVAFACEDSERLPESIDEVGGWLNVRQVLSFDLGHQLQYRPQTAYVLRVRRGREQNPVKLPVTPTIAEWLEFMFTAVDITVLSHVRGANPHYASDVVKLTEFSVDFAVYLPSTSDSLRRRFDGMQTSVSPDRPITAYPTSGVVVTPRRPNPLKPPTEAEILFVLPSVSMRLTSDQRQSMAHPRVSELLLFSRDLQHEKATAAAEAAKKSKVATATGPTPPDGEEEETREGHGSSSGDGEEEEESERGTENSSAKVHLSFQTDLHGVIQLGLLDVPWLPFLIKSYISEQMHDTESMTTPDPTYAVTPRTLELAKEGFLPGGHSATVAANAVSTASPIVKDLRGYDVIHWNLSPECRLLLASNIDVPAFDKFLENIGFHRARTTIPKWLQRGVLDHLDSAVAGLVHASLQLADEQSKDQKREEMSEQKLHECNLLEY</sequence>
<dbReference type="PANTHER" id="PTHR31640:SF1">
    <property type="entry name" value="BRIDGE-LIKE LIPID TRANSFER PROTEIN FAMILY MEMBER 1"/>
    <property type="match status" value="1"/>
</dbReference>
<dbReference type="InterPro" id="IPR056742">
    <property type="entry name" value="BLTP1_C"/>
</dbReference>
<feature type="region of interest" description="Disordered" evidence="1">
    <location>
        <begin position="1973"/>
        <end position="2026"/>
    </location>
</feature>
<feature type="region of interest" description="Disordered" evidence="1">
    <location>
        <begin position="3462"/>
        <end position="3496"/>
    </location>
</feature>
<feature type="compositionally biased region" description="Basic and acidic residues" evidence="1">
    <location>
        <begin position="4240"/>
        <end position="4249"/>
    </location>
</feature>
<evidence type="ECO:0000313" key="3">
    <source>
        <dbReference type="EMBL" id="VDM15574.1"/>
    </source>
</evidence>
<dbReference type="Proteomes" id="UP000274429">
    <property type="component" value="Unassembled WGS sequence"/>
</dbReference>
<dbReference type="EMBL" id="UYWX01000001">
    <property type="protein sequence ID" value="VDM15574.1"/>
    <property type="molecule type" value="Genomic_DNA"/>
</dbReference>
<feature type="region of interest" description="Disordered" evidence="1">
    <location>
        <begin position="2659"/>
        <end position="2717"/>
    </location>
</feature>
<feature type="region of interest" description="Disordered" evidence="1">
    <location>
        <begin position="3814"/>
        <end position="3833"/>
    </location>
</feature>
<dbReference type="InterPro" id="IPR047104">
    <property type="entry name" value="BLTP1_N"/>
</dbReference>
<feature type="compositionally biased region" description="Polar residues" evidence="1">
    <location>
        <begin position="4057"/>
        <end position="4070"/>
    </location>
</feature>
<dbReference type="STRING" id="6205.A0A158RD74"/>
<feature type="compositionally biased region" description="Polar residues" evidence="1">
    <location>
        <begin position="4250"/>
        <end position="4259"/>
    </location>
</feature>
<feature type="region of interest" description="Disordered" evidence="1">
    <location>
        <begin position="1622"/>
        <end position="1656"/>
    </location>
</feature>
<name>A0A158RD74_HYDTA</name>
<dbReference type="Pfam" id="PF20413">
    <property type="entry name" value="BLTP1_N"/>
    <property type="match status" value="1"/>
</dbReference>
<feature type="compositionally biased region" description="Acidic residues" evidence="1">
    <location>
        <begin position="1181"/>
        <end position="1191"/>
    </location>
</feature>
<feature type="compositionally biased region" description="Polar residues" evidence="1">
    <location>
        <begin position="3343"/>
        <end position="3361"/>
    </location>
</feature>
<organism evidence="5">
    <name type="scientific">Hydatigena taeniaeformis</name>
    <name type="common">Feline tapeworm</name>
    <name type="synonym">Taenia taeniaeformis</name>
    <dbReference type="NCBI Taxonomy" id="6205"/>
    <lineage>
        <taxon>Eukaryota</taxon>
        <taxon>Metazoa</taxon>
        <taxon>Spiralia</taxon>
        <taxon>Lophotrochozoa</taxon>
        <taxon>Platyhelminthes</taxon>
        <taxon>Cestoda</taxon>
        <taxon>Eucestoda</taxon>
        <taxon>Cyclophyllidea</taxon>
        <taxon>Taeniidae</taxon>
        <taxon>Hydatigera</taxon>
    </lineage>
</organism>
<protein>
    <submittedName>
        <fullName evidence="5">FSA_C domain-containing protein</fullName>
    </submittedName>
</protein>
<proteinExistence type="predicted"/>
<feature type="region of interest" description="Disordered" evidence="1">
    <location>
        <begin position="1574"/>
        <end position="1593"/>
    </location>
</feature>
<reference evidence="5" key="1">
    <citation type="submission" date="2016-04" db="UniProtKB">
        <authorList>
            <consortium name="WormBaseParasite"/>
        </authorList>
    </citation>
    <scope>IDENTIFICATION</scope>
</reference>
<feature type="region of interest" description="Disordered" evidence="1">
    <location>
        <begin position="3343"/>
        <end position="3384"/>
    </location>
</feature>
<feature type="compositionally biased region" description="Polar residues" evidence="1">
    <location>
        <begin position="3370"/>
        <end position="3384"/>
    </location>
</feature>
<feature type="compositionally biased region" description="Polar residues" evidence="1">
    <location>
        <begin position="1985"/>
        <end position="2000"/>
    </location>
</feature>
<keyword evidence="4" id="KW-1185">Reference proteome</keyword>
<feature type="compositionally biased region" description="Polar residues" evidence="1">
    <location>
        <begin position="3962"/>
        <end position="3971"/>
    </location>
</feature>
<feature type="compositionally biased region" description="Basic residues" evidence="1">
    <location>
        <begin position="1219"/>
        <end position="1231"/>
    </location>
</feature>
<feature type="compositionally biased region" description="Polar residues" evidence="1">
    <location>
        <begin position="2678"/>
        <end position="2694"/>
    </location>
</feature>
<feature type="compositionally biased region" description="Low complexity" evidence="1">
    <location>
        <begin position="1192"/>
        <end position="1202"/>
    </location>
</feature>
<feature type="compositionally biased region" description="Acidic residues" evidence="1">
    <location>
        <begin position="4661"/>
        <end position="4676"/>
    </location>
</feature>
<feature type="region of interest" description="Disordered" evidence="1">
    <location>
        <begin position="4746"/>
        <end position="4793"/>
    </location>
</feature>
<dbReference type="InterPro" id="IPR056741">
    <property type="entry name" value="BLTP1_M"/>
</dbReference>
<evidence type="ECO:0000313" key="4">
    <source>
        <dbReference type="Proteomes" id="UP000274429"/>
    </source>
</evidence>
<feature type="compositionally biased region" description="Gly residues" evidence="1">
    <location>
        <begin position="3819"/>
        <end position="3832"/>
    </location>
</feature>
<feature type="compositionally biased region" description="Low complexity" evidence="1">
    <location>
        <begin position="1576"/>
        <end position="1593"/>
    </location>
</feature>
<feature type="region of interest" description="Disordered" evidence="1">
    <location>
        <begin position="4037"/>
        <end position="4077"/>
    </location>
</feature>
<accession>A0A158RD74</accession>
<feature type="compositionally biased region" description="Pro residues" evidence="1">
    <location>
        <begin position="3591"/>
        <end position="3600"/>
    </location>
</feature>
<feature type="compositionally biased region" description="Polar residues" evidence="1">
    <location>
        <begin position="4761"/>
        <end position="4770"/>
    </location>
</feature>
<dbReference type="Pfam" id="PF25039">
    <property type="entry name" value="BLTP1_M"/>
    <property type="match status" value="3"/>
</dbReference>
<feature type="region of interest" description="Disordered" evidence="1">
    <location>
        <begin position="5402"/>
        <end position="5455"/>
    </location>
</feature>
<dbReference type="GO" id="GO:0098793">
    <property type="term" value="C:presynapse"/>
    <property type="evidence" value="ECO:0007669"/>
    <property type="project" value="GOC"/>
</dbReference>
<feature type="region of interest" description="Disordered" evidence="1">
    <location>
        <begin position="1180"/>
        <end position="1341"/>
    </location>
</feature>
<dbReference type="OrthoDB" id="10051416at2759"/>
<dbReference type="GO" id="GO:0048488">
    <property type="term" value="P:synaptic vesicle endocytosis"/>
    <property type="evidence" value="ECO:0007669"/>
    <property type="project" value="TreeGrafter"/>
</dbReference>
<dbReference type="PANTHER" id="PTHR31640">
    <property type="entry name" value="TRANSMEMBRANE PROTEIN KIAA1109"/>
    <property type="match status" value="1"/>
</dbReference>
<dbReference type="SMART" id="SM01220">
    <property type="entry name" value="FSA_C"/>
    <property type="match status" value="1"/>
</dbReference>
<feature type="compositionally biased region" description="Low complexity" evidence="1">
    <location>
        <begin position="3601"/>
        <end position="3617"/>
    </location>
</feature>
<feature type="region of interest" description="Disordered" evidence="1">
    <location>
        <begin position="4654"/>
        <end position="4694"/>
    </location>
</feature>
<dbReference type="InterPro" id="IPR033616">
    <property type="entry name" value="BLTP1"/>
</dbReference>
<feature type="region of interest" description="Disordered" evidence="1">
    <location>
        <begin position="4230"/>
        <end position="4259"/>
    </location>
</feature>
<feature type="region of interest" description="Disordered" evidence="1">
    <location>
        <begin position="3937"/>
        <end position="3971"/>
    </location>
</feature>
<feature type="region of interest" description="Disordered" evidence="1">
    <location>
        <begin position="3572"/>
        <end position="3645"/>
    </location>
</feature>
<evidence type="ECO:0000313" key="5">
    <source>
        <dbReference type="WBParaSite" id="TTAC_0000001801-mRNA-1"/>
    </source>
</evidence>
<feature type="compositionally biased region" description="Polar residues" evidence="1">
    <location>
        <begin position="1293"/>
        <end position="1327"/>
    </location>
</feature>
<feature type="region of interest" description="Disordered" evidence="1">
    <location>
        <begin position="2862"/>
        <end position="2881"/>
    </location>
</feature>
<dbReference type="WBParaSite" id="TTAC_0000001801-mRNA-1">
    <property type="protein sequence ID" value="TTAC_0000001801-mRNA-1"/>
    <property type="gene ID" value="TTAC_0000001801"/>
</dbReference>
<gene>
    <name evidence="3" type="ORF">TTAC_LOCUS19</name>
</gene>
<feature type="domain" description="Bridge-like lipid transfer protein family member 1 C-terminal" evidence="2">
    <location>
        <begin position="4790"/>
        <end position="5611"/>
    </location>
</feature>
<evidence type="ECO:0000259" key="2">
    <source>
        <dbReference type="SMART" id="SM01220"/>
    </source>
</evidence>